<dbReference type="RefSeq" id="WP_068391721.1">
    <property type="nucleotide sequence ID" value="NZ_LSZO01000183.1"/>
</dbReference>
<dbReference type="GO" id="GO:0006260">
    <property type="term" value="P:DNA replication"/>
    <property type="evidence" value="ECO:0007669"/>
    <property type="project" value="InterPro"/>
</dbReference>
<evidence type="ECO:0000313" key="2">
    <source>
        <dbReference type="Proteomes" id="UP000072660"/>
    </source>
</evidence>
<dbReference type="PANTHER" id="PTHR38767">
    <property type="entry name" value="DNA POLYMERASE III SUBUNIT CHI"/>
    <property type="match status" value="1"/>
</dbReference>
<dbReference type="GO" id="GO:0032298">
    <property type="term" value="P:positive regulation of DNA-templated DNA replication initiation"/>
    <property type="evidence" value="ECO:0007669"/>
    <property type="project" value="TreeGrafter"/>
</dbReference>
<organism evidence="1 2">
    <name type="scientific">Ventosimonas gracilis</name>
    <dbReference type="NCBI Taxonomy" id="1680762"/>
    <lineage>
        <taxon>Bacteria</taxon>
        <taxon>Pseudomonadati</taxon>
        <taxon>Pseudomonadota</taxon>
        <taxon>Gammaproteobacteria</taxon>
        <taxon>Pseudomonadales</taxon>
        <taxon>Ventosimonadaceae</taxon>
        <taxon>Ventosimonas</taxon>
    </lineage>
</organism>
<dbReference type="Proteomes" id="UP000072660">
    <property type="component" value="Unassembled WGS sequence"/>
</dbReference>
<accession>A0A139SP88</accession>
<dbReference type="GO" id="GO:0003677">
    <property type="term" value="F:DNA binding"/>
    <property type="evidence" value="ECO:0007669"/>
    <property type="project" value="InterPro"/>
</dbReference>
<gene>
    <name evidence="1" type="ORF">AXE65_05075</name>
</gene>
<dbReference type="Gene3D" id="3.40.50.10110">
    <property type="entry name" value="DNA polymerase III subunit chi"/>
    <property type="match status" value="1"/>
</dbReference>
<keyword evidence="2" id="KW-1185">Reference proteome</keyword>
<evidence type="ECO:0000313" key="1">
    <source>
        <dbReference type="EMBL" id="KXU36398.1"/>
    </source>
</evidence>
<dbReference type="OrthoDB" id="5297568at2"/>
<dbReference type="EMBL" id="LSZO01000183">
    <property type="protein sequence ID" value="KXU36398.1"/>
    <property type="molecule type" value="Genomic_DNA"/>
</dbReference>
<reference evidence="1 2" key="1">
    <citation type="submission" date="2016-02" db="EMBL/GenBank/DDBJ databases">
        <authorList>
            <person name="Wen L."/>
            <person name="He K."/>
            <person name="Yang H."/>
        </authorList>
    </citation>
    <scope>NUCLEOTIDE SEQUENCE [LARGE SCALE GENOMIC DNA]</scope>
    <source>
        <strain evidence="1 2">CV58</strain>
    </source>
</reference>
<dbReference type="GO" id="GO:0003887">
    <property type="term" value="F:DNA-directed DNA polymerase activity"/>
    <property type="evidence" value="ECO:0007669"/>
    <property type="project" value="InterPro"/>
</dbReference>
<dbReference type="InterPro" id="IPR036768">
    <property type="entry name" value="PolIII_chi_sf"/>
</dbReference>
<sequence>MRIEFYRLGSTQADARLRAACQLARKGWQAGLPVFIRCQDGEEMQTIDELLWRFKAEAFVPHELAEDNPVAPVVIGENEPPAQSGGLLINLNRGVSPHIQYFSRIIELVSQDPERLQASRDNFRHYRQQGYQPKALDI</sequence>
<dbReference type="PANTHER" id="PTHR38767:SF1">
    <property type="entry name" value="DNA POLYMERASE III SUBUNIT CHI"/>
    <property type="match status" value="1"/>
</dbReference>
<dbReference type="AlphaFoldDB" id="A0A139SP88"/>
<dbReference type="Pfam" id="PF04364">
    <property type="entry name" value="DNA_pol3_chi"/>
    <property type="match status" value="1"/>
</dbReference>
<comment type="caution">
    <text evidence="1">The sequence shown here is derived from an EMBL/GenBank/DDBJ whole genome shotgun (WGS) entry which is preliminary data.</text>
</comment>
<name>A0A139SP88_9GAMM</name>
<dbReference type="InterPro" id="IPR007459">
    <property type="entry name" value="DNA_pol3_chi"/>
</dbReference>
<dbReference type="SUPFAM" id="SSF102400">
    <property type="entry name" value="DNA polymerase III chi subunit"/>
    <property type="match status" value="1"/>
</dbReference>
<protein>
    <submittedName>
        <fullName evidence="1">DNA polymerase III subunit chi</fullName>
    </submittedName>
</protein>
<proteinExistence type="predicted"/>